<dbReference type="InterPro" id="IPR003594">
    <property type="entry name" value="HATPase_dom"/>
</dbReference>
<evidence type="ECO:0000313" key="4">
    <source>
        <dbReference type="Proteomes" id="UP001172738"/>
    </source>
</evidence>
<dbReference type="Proteomes" id="UP001172738">
    <property type="component" value="Unassembled WGS sequence"/>
</dbReference>
<comment type="caution">
    <text evidence="3">The sequence shown here is derived from an EMBL/GenBank/DDBJ whole genome shotgun (WGS) entry which is preliminary data.</text>
</comment>
<dbReference type="RefSeq" id="WP_301126694.1">
    <property type="nucleotide sequence ID" value="NZ_JAUHPV010000002.1"/>
</dbReference>
<evidence type="ECO:0000313" key="3">
    <source>
        <dbReference type="EMBL" id="MDN4472272.1"/>
    </source>
</evidence>
<evidence type="ECO:0000256" key="1">
    <source>
        <dbReference type="SAM" id="Phobius"/>
    </source>
</evidence>
<feature type="transmembrane region" description="Helical" evidence="1">
    <location>
        <begin position="57"/>
        <end position="76"/>
    </location>
</feature>
<evidence type="ECO:0000259" key="2">
    <source>
        <dbReference type="Pfam" id="PF02518"/>
    </source>
</evidence>
<feature type="transmembrane region" description="Helical" evidence="1">
    <location>
        <begin position="28"/>
        <end position="45"/>
    </location>
</feature>
<keyword evidence="1" id="KW-0472">Membrane</keyword>
<reference evidence="3" key="1">
    <citation type="submission" date="2023-06" db="EMBL/GenBank/DDBJ databases">
        <title>SYSU T00b26.</title>
        <authorList>
            <person name="Gao L."/>
            <person name="Fang B.-Z."/>
            <person name="Li W.-J."/>
        </authorList>
    </citation>
    <scope>NUCLEOTIDE SEQUENCE</scope>
    <source>
        <strain evidence="3">SYSU T00b26</strain>
    </source>
</reference>
<dbReference type="SUPFAM" id="SSF55874">
    <property type="entry name" value="ATPase domain of HSP90 chaperone/DNA topoisomerase II/histidine kinase"/>
    <property type="match status" value="1"/>
</dbReference>
<feature type="transmembrane region" description="Helical" evidence="1">
    <location>
        <begin position="140"/>
        <end position="158"/>
    </location>
</feature>
<dbReference type="EMBL" id="JAUHPV010000002">
    <property type="protein sequence ID" value="MDN4472272.1"/>
    <property type="molecule type" value="Genomic_DNA"/>
</dbReference>
<keyword evidence="1" id="KW-1133">Transmembrane helix</keyword>
<proteinExistence type="predicted"/>
<keyword evidence="4" id="KW-1185">Reference proteome</keyword>
<keyword evidence="1" id="KW-0812">Transmembrane</keyword>
<gene>
    <name evidence="3" type="ORF">QQX04_04610</name>
</gene>
<dbReference type="Pfam" id="PF02518">
    <property type="entry name" value="HATPase_c"/>
    <property type="match status" value="1"/>
</dbReference>
<accession>A0ABT8FZM7</accession>
<dbReference type="Gene3D" id="3.30.565.10">
    <property type="entry name" value="Histidine kinase-like ATPase, C-terminal domain"/>
    <property type="match status" value="1"/>
</dbReference>
<feature type="transmembrane region" description="Helical" evidence="1">
    <location>
        <begin position="88"/>
        <end position="107"/>
    </location>
</feature>
<organism evidence="3 4">
    <name type="scientific">Demequina zhanjiangensis</name>
    <dbReference type="NCBI Taxonomy" id="3051659"/>
    <lineage>
        <taxon>Bacteria</taxon>
        <taxon>Bacillati</taxon>
        <taxon>Actinomycetota</taxon>
        <taxon>Actinomycetes</taxon>
        <taxon>Micrococcales</taxon>
        <taxon>Demequinaceae</taxon>
        <taxon>Demequina</taxon>
    </lineage>
</organism>
<protein>
    <recommendedName>
        <fullName evidence="2">Histidine kinase/HSP90-like ATPase domain-containing protein</fullName>
    </recommendedName>
</protein>
<sequence>MSSPAALTASEVHTSGPGPAAERMLRNIYLSCGLGGLVFAGLLMPNALSQLEHLRPVYGIATIVVGLLAPISLAVLATWAPITVMRRLAGAIVIVFALLHLTFPLGLVDGLGSLDAAPWLQGINALHAVIATVVWQNRLVWLYGFAQAPVVMFTQMAARPESDMLAFQDAIGGMLYSLILMGTSLAVVRAATAVDEAARDAREQAAAQASATTREREQTRINAIVHDDIMSVLYAAGTPAPPPGVEERASEALGEIDALAADDAGARSYMPEELVAMLRATALEECHDVELHASWSGDEPIGSDVAVSISEALAESLRNSLRHAGPVDEVRRTVDVEASPEVVTVVCEDDGAGFERSSISERRLGIRVSIIERMRGLDGGTAEVSSGVGSGTVVTLIWRRP</sequence>
<name>A0ABT8FZM7_9MICO</name>
<feature type="domain" description="Histidine kinase/HSP90-like ATPase" evidence="2">
    <location>
        <begin position="307"/>
        <end position="398"/>
    </location>
</feature>
<feature type="transmembrane region" description="Helical" evidence="1">
    <location>
        <begin position="170"/>
        <end position="192"/>
    </location>
</feature>
<dbReference type="InterPro" id="IPR036890">
    <property type="entry name" value="HATPase_C_sf"/>
</dbReference>
<feature type="transmembrane region" description="Helical" evidence="1">
    <location>
        <begin position="119"/>
        <end position="135"/>
    </location>
</feature>